<dbReference type="AlphaFoldDB" id="A0A317CMW5"/>
<dbReference type="Proteomes" id="UP000245539">
    <property type="component" value="Unassembled WGS sequence"/>
</dbReference>
<name>A0A317CMW5_9GAMM</name>
<keyword evidence="5" id="KW-0051">Antiviral defense</keyword>
<evidence type="ECO:0000256" key="5">
    <source>
        <dbReference type="ARBA" id="ARBA00023118"/>
    </source>
</evidence>
<evidence type="ECO:0000256" key="1">
    <source>
        <dbReference type="ARBA" id="ARBA00003640"/>
    </source>
</evidence>
<protein>
    <recommendedName>
        <fullName evidence="3">CRISPR system Cms protein Csm2</fullName>
    </recommendedName>
    <alternativeName>
        <fullName evidence="6">CRISPR type III A-associated protein Csm2</fullName>
    </alternativeName>
</protein>
<dbReference type="GO" id="GO:0051607">
    <property type="term" value="P:defense response to virus"/>
    <property type="evidence" value="ECO:0007669"/>
    <property type="project" value="UniProtKB-KW"/>
</dbReference>
<keyword evidence="8" id="KW-1185">Reference proteome</keyword>
<dbReference type="NCBIfam" id="TIGR01870">
    <property type="entry name" value="cas_TM1810_Csm2"/>
    <property type="match status" value="1"/>
</dbReference>
<gene>
    <name evidence="7" type="primary">csm2</name>
    <name evidence="7" type="ORF">DKW60_09725</name>
</gene>
<comment type="similarity">
    <text evidence="2">Belongs to the CRISPR-associated Csm2 family.</text>
</comment>
<comment type="function">
    <text evidence="1">This subunit may be involved in monitoring complementarity of crRNA and target RNA.</text>
</comment>
<evidence type="ECO:0000313" key="8">
    <source>
        <dbReference type="Proteomes" id="UP000245539"/>
    </source>
</evidence>
<comment type="caution">
    <text evidence="7">The sequence shown here is derived from an EMBL/GenBank/DDBJ whole genome shotgun (WGS) entry which is preliminary data.</text>
</comment>
<dbReference type="OrthoDB" id="9803002at2"/>
<proteinExistence type="inferred from homology"/>
<evidence type="ECO:0000256" key="6">
    <source>
        <dbReference type="ARBA" id="ARBA00031723"/>
    </source>
</evidence>
<dbReference type="Pfam" id="PF03750">
    <property type="entry name" value="Csm2_III-A"/>
    <property type="match status" value="1"/>
</dbReference>
<dbReference type="EMBL" id="QGKM01000023">
    <property type="protein sequence ID" value="PWQ97650.1"/>
    <property type="molecule type" value="Genomic_DNA"/>
</dbReference>
<evidence type="ECO:0000256" key="4">
    <source>
        <dbReference type="ARBA" id="ARBA00022884"/>
    </source>
</evidence>
<evidence type="ECO:0000256" key="2">
    <source>
        <dbReference type="ARBA" id="ARBA00006896"/>
    </source>
</evidence>
<organism evidence="7 8">
    <name type="scientific">Leucothrix pacifica</name>
    <dbReference type="NCBI Taxonomy" id="1247513"/>
    <lineage>
        <taxon>Bacteria</taxon>
        <taxon>Pseudomonadati</taxon>
        <taxon>Pseudomonadota</taxon>
        <taxon>Gammaproteobacteria</taxon>
        <taxon>Thiotrichales</taxon>
        <taxon>Thiotrichaceae</taxon>
        <taxon>Leucothrix</taxon>
    </lineage>
</organism>
<dbReference type="GO" id="GO:0003723">
    <property type="term" value="F:RNA binding"/>
    <property type="evidence" value="ECO:0007669"/>
    <property type="project" value="UniProtKB-KW"/>
</dbReference>
<accession>A0A317CMW5</accession>
<evidence type="ECO:0000313" key="7">
    <source>
        <dbReference type="EMBL" id="PWQ97650.1"/>
    </source>
</evidence>
<dbReference type="RefSeq" id="WP_109837465.1">
    <property type="nucleotide sequence ID" value="NZ_QGKM01000023.1"/>
</dbReference>
<dbReference type="InterPro" id="IPR010149">
    <property type="entry name" value="CRISPR-assoc_prot_Csm2_III-A"/>
</dbReference>
<reference evidence="7 8" key="1">
    <citation type="submission" date="2018-05" db="EMBL/GenBank/DDBJ databases">
        <title>Leucothrix arctica sp. nov., isolated from Arctic seawater.</title>
        <authorList>
            <person name="Choi A."/>
            <person name="Baek K."/>
        </authorList>
    </citation>
    <scope>NUCLEOTIDE SEQUENCE [LARGE SCALE GENOMIC DNA]</scope>
    <source>
        <strain evidence="7 8">JCM 18388</strain>
    </source>
</reference>
<sequence>MSYQHKGRRQNDTPRIDTSGINFSEITKELFDSIAERCAKSVAAAKSKHNKPTQLRRFYDEVVMWENKVNTYPDKFSEYLPFIRMLNAKVAYAKGRDLVDDNYVTLLSHCLSQVNTAQDMRVFKLFIEAFMGFYKVERPSG</sequence>
<keyword evidence="4" id="KW-0694">RNA-binding</keyword>
<evidence type="ECO:0000256" key="3">
    <source>
        <dbReference type="ARBA" id="ARBA00016118"/>
    </source>
</evidence>